<dbReference type="RefSeq" id="XP_045956144.1">
    <property type="nucleotide sequence ID" value="XM_046103270.1"/>
</dbReference>
<keyword evidence="1" id="KW-0472">Membrane</keyword>
<proteinExistence type="predicted"/>
<sequence>MKHPPQVFKEVLFLFNFFFFFFAKAWSSCSSSLASIHCLLLFTATLQSSAIYSQRMPWQFQLHHKNQLGSANEHKTA</sequence>
<accession>A0A9P8UGP9</accession>
<name>A0A9P8UGP9_9PEZI</name>
<dbReference type="EMBL" id="JAGPXC010000006">
    <property type="protein sequence ID" value="KAH6651866.1"/>
    <property type="molecule type" value="Genomic_DNA"/>
</dbReference>
<dbReference type="Proteomes" id="UP000758603">
    <property type="component" value="Unassembled WGS sequence"/>
</dbReference>
<reference evidence="2" key="1">
    <citation type="journal article" date="2021" name="Nat. Commun.">
        <title>Genetic determinants of endophytism in the Arabidopsis root mycobiome.</title>
        <authorList>
            <person name="Mesny F."/>
            <person name="Miyauchi S."/>
            <person name="Thiergart T."/>
            <person name="Pickel B."/>
            <person name="Atanasova L."/>
            <person name="Karlsson M."/>
            <person name="Huettel B."/>
            <person name="Barry K.W."/>
            <person name="Haridas S."/>
            <person name="Chen C."/>
            <person name="Bauer D."/>
            <person name="Andreopoulos W."/>
            <person name="Pangilinan J."/>
            <person name="LaButti K."/>
            <person name="Riley R."/>
            <person name="Lipzen A."/>
            <person name="Clum A."/>
            <person name="Drula E."/>
            <person name="Henrissat B."/>
            <person name="Kohler A."/>
            <person name="Grigoriev I.V."/>
            <person name="Martin F.M."/>
            <person name="Hacquard S."/>
        </authorList>
    </citation>
    <scope>NUCLEOTIDE SEQUENCE</scope>
    <source>
        <strain evidence="2">MPI-SDFR-AT-0073</strain>
    </source>
</reference>
<dbReference type="AlphaFoldDB" id="A0A9P8UGP9"/>
<feature type="transmembrane region" description="Helical" evidence="1">
    <location>
        <begin position="7"/>
        <end position="26"/>
    </location>
</feature>
<comment type="caution">
    <text evidence="2">The sequence shown here is derived from an EMBL/GenBank/DDBJ whole genome shotgun (WGS) entry which is preliminary data.</text>
</comment>
<evidence type="ECO:0000313" key="3">
    <source>
        <dbReference type="Proteomes" id="UP000758603"/>
    </source>
</evidence>
<protein>
    <submittedName>
        <fullName evidence="2">Uncharacterized protein</fullName>
    </submittedName>
</protein>
<dbReference type="GeneID" id="70132162"/>
<keyword evidence="3" id="KW-1185">Reference proteome</keyword>
<organism evidence="2 3">
    <name type="scientific">Truncatella angustata</name>
    <dbReference type="NCBI Taxonomy" id="152316"/>
    <lineage>
        <taxon>Eukaryota</taxon>
        <taxon>Fungi</taxon>
        <taxon>Dikarya</taxon>
        <taxon>Ascomycota</taxon>
        <taxon>Pezizomycotina</taxon>
        <taxon>Sordariomycetes</taxon>
        <taxon>Xylariomycetidae</taxon>
        <taxon>Amphisphaeriales</taxon>
        <taxon>Sporocadaceae</taxon>
        <taxon>Truncatella</taxon>
    </lineage>
</organism>
<keyword evidence="1" id="KW-0812">Transmembrane</keyword>
<gene>
    <name evidence="2" type="ORF">BKA67DRAFT_572233</name>
</gene>
<evidence type="ECO:0000313" key="2">
    <source>
        <dbReference type="EMBL" id="KAH6651866.1"/>
    </source>
</evidence>
<evidence type="ECO:0000256" key="1">
    <source>
        <dbReference type="SAM" id="Phobius"/>
    </source>
</evidence>
<keyword evidence="1" id="KW-1133">Transmembrane helix</keyword>